<accession>A0A7J8LPN0</accession>
<gene>
    <name evidence="1" type="ORF">Golob_013501</name>
</gene>
<dbReference type="EMBL" id="JABEZX010000004">
    <property type="protein sequence ID" value="MBA0554394.1"/>
    <property type="molecule type" value="Genomic_DNA"/>
</dbReference>
<organism evidence="1 2">
    <name type="scientific">Gossypium lobatum</name>
    <dbReference type="NCBI Taxonomy" id="34289"/>
    <lineage>
        <taxon>Eukaryota</taxon>
        <taxon>Viridiplantae</taxon>
        <taxon>Streptophyta</taxon>
        <taxon>Embryophyta</taxon>
        <taxon>Tracheophyta</taxon>
        <taxon>Spermatophyta</taxon>
        <taxon>Magnoliopsida</taxon>
        <taxon>eudicotyledons</taxon>
        <taxon>Gunneridae</taxon>
        <taxon>Pentapetalae</taxon>
        <taxon>rosids</taxon>
        <taxon>malvids</taxon>
        <taxon>Malvales</taxon>
        <taxon>Malvaceae</taxon>
        <taxon>Malvoideae</taxon>
        <taxon>Gossypium</taxon>
    </lineage>
</organism>
<name>A0A7J8LPN0_9ROSI</name>
<protein>
    <submittedName>
        <fullName evidence="1">Uncharacterized protein</fullName>
    </submittedName>
</protein>
<evidence type="ECO:0000313" key="2">
    <source>
        <dbReference type="Proteomes" id="UP000593572"/>
    </source>
</evidence>
<reference evidence="1 2" key="1">
    <citation type="journal article" date="2019" name="Genome Biol. Evol.">
        <title>Insights into the evolution of the New World diploid cottons (Gossypium, subgenus Houzingenia) based on genome sequencing.</title>
        <authorList>
            <person name="Grover C.E."/>
            <person name="Arick M.A. 2nd"/>
            <person name="Thrash A."/>
            <person name="Conover J.L."/>
            <person name="Sanders W.S."/>
            <person name="Peterson D.G."/>
            <person name="Frelichowski J.E."/>
            <person name="Scheffler J.A."/>
            <person name="Scheffler B.E."/>
            <person name="Wendel J.F."/>
        </authorList>
    </citation>
    <scope>NUCLEOTIDE SEQUENCE [LARGE SCALE GENOMIC DNA]</scope>
    <source>
        <strain evidence="1">157</strain>
        <tissue evidence="1">Leaf</tissue>
    </source>
</reference>
<sequence length="131" mass="14683">MVGETKTSPLRMAMVRSLGIKKEFDRKWVRKLFIFKDMLSAVEEWVVKLKESMMDMKDSVNAAMVMALKEETIATTNAFSILIGELEGELALCRATVRNGVVRATLNSEDVPKLKEFTRTISACDVDNCCG</sequence>
<evidence type="ECO:0000313" key="1">
    <source>
        <dbReference type="EMBL" id="MBA0554394.1"/>
    </source>
</evidence>
<dbReference type="AlphaFoldDB" id="A0A7J8LPN0"/>
<dbReference type="Proteomes" id="UP000593572">
    <property type="component" value="Unassembled WGS sequence"/>
</dbReference>
<comment type="caution">
    <text evidence="1">The sequence shown here is derived from an EMBL/GenBank/DDBJ whole genome shotgun (WGS) entry which is preliminary data.</text>
</comment>
<proteinExistence type="predicted"/>
<keyword evidence="2" id="KW-1185">Reference proteome</keyword>